<organism evidence="1 2">
    <name type="scientific">Aliikangiella coralliicola</name>
    <dbReference type="NCBI Taxonomy" id="2592383"/>
    <lineage>
        <taxon>Bacteria</taxon>
        <taxon>Pseudomonadati</taxon>
        <taxon>Pseudomonadota</taxon>
        <taxon>Gammaproteobacteria</taxon>
        <taxon>Oceanospirillales</taxon>
        <taxon>Pleioneaceae</taxon>
        <taxon>Aliikangiella</taxon>
    </lineage>
</organism>
<reference evidence="1 2" key="1">
    <citation type="submission" date="2019-07" db="EMBL/GenBank/DDBJ databases">
        <title>Draft genome for Aliikangiella sp. M105.</title>
        <authorList>
            <person name="Wang G."/>
        </authorList>
    </citation>
    <scope>NUCLEOTIDE SEQUENCE [LARGE SCALE GENOMIC DNA]</scope>
    <source>
        <strain evidence="1 2">M105</strain>
    </source>
</reference>
<name>A0A545UDQ2_9GAMM</name>
<evidence type="ECO:0008006" key="3">
    <source>
        <dbReference type="Google" id="ProtNLM"/>
    </source>
</evidence>
<keyword evidence="2" id="KW-1185">Reference proteome</keyword>
<comment type="caution">
    <text evidence="1">The sequence shown here is derived from an EMBL/GenBank/DDBJ whole genome shotgun (WGS) entry which is preliminary data.</text>
</comment>
<gene>
    <name evidence="1" type="ORF">FLL46_11955</name>
</gene>
<sequence length="203" mass="23295">MKSILIPLVFFACCVFTLDCPARLLAENKVTKNSLNFTYSAKDSLTKDDSSYGMVWSMEIEHTPFKIFEEKYQFSFDVSAERSDSKSSTEKTETKKYGLGLRFSSIESYRKFKPFISLGIENISESKVTETESVFEDYDASFKWGVGFTFPIVENGSSDSKYEPILGLEVGKYINYDKFLFEEKIFDELKISIVFDISAFMSK</sequence>
<proteinExistence type="predicted"/>
<dbReference type="EMBL" id="VIKS01000007">
    <property type="protein sequence ID" value="TQV87579.1"/>
    <property type="molecule type" value="Genomic_DNA"/>
</dbReference>
<evidence type="ECO:0000313" key="2">
    <source>
        <dbReference type="Proteomes" id="UP000315439"/>
    </source>
</evidence>
<dbReference type="AlphaFoldDB" id="A0A545UDQ2"/>
<protein>
    <recommendedName>
        <fullName evidence="3">Outer membrane protein beta-barrel domain-containing protein</fullName>
    </recommendedName>
</protein>
<evidence type="ECO:0000313" key="1">
    <source>
        <dbReference type="EMBL" id="TQV87579.1"/>
    </source>
</evidence>
<dbReference type="RefSeq" id="WP_142893757.1">
    <property type="nucleotide sequence ID" value="NZ_ML660164.1"/>
</dbReference>
<accession>A0A545UDQ2</accession>
<dbReference type="Proteomes" id="UP000315439">
    <property type="component" value="Unassembled WGS sequence"/>
</dbReference>